<evidence type="ECO:0000259" key="19">
    <source>
        <dbReference type="PROSITE" id="PS50031"/>
    </source>
</evidence>
<dbReference type="Proteomes" id="UP000664521">
    <property type="component" value="Unassembled WGS sequence"/>
</dbReference>
<dbReference type="Pfam" id="PF12763">
    <property type="entry name" value="EH"/>
    <property type="match status" value="1"/>
</dbReference>
<dbReference type="OrthoDB" id="1716625at2759"/>
<evidence type="ECO:0000256" key="5">
    <source>
        <dbReference type="ARBA" id="ARBA00011159"/>
    </source>
</evidence>
<dbReference type="SUPFAM" id="SSF47473">
    <property type="entry name" value="EF-hand"/>
    <property type="match status" value="2"/>
</dbReference>
<accession>A0A8H3G0Q0</accession>
<dbReference type="PROSITE" id="PS50222">
    <property type="entry name" value="EF_HAND_2"/>
    <property type="match status" value="1"/>
</dbReference>
<evidence type="ECO:0000256" key="11">
    <source>
        <dbReference type="ARBA" id="ARBA00022837"/>
    </source>
</evidence>
<evidence type="ECO:0000313" key="21">
    <source>
        <dbReference type="EMBL" id="CAF9934444.1"/>
    </source>
</evidence>
<name>A0A8H3G0Q0_9LECA</name>
<keyword evidence="15" id="KW-0206">Cytoskeleton</keyword>
<evidence type="ECO:0000256" key="15">
    <source>
        <dbReference type="ARBA" id="ARBA00023212"/>
    </source>
</evidence>
<keyword evidence="9" id="KW-0677">Repeat</keyword>
<dbReference type="InterPro" id="IPR002048">
    <property type="entry name" value="EF_hand_dom"/>
</dbReference>
<keyword evidence="22" id="KW-1185">Reference proteome</keyword>
<dbReference type="SMART" id="SM00054">
    <property type="entry name" value="EFh"/>
    <property type="match status" value="1"/>
</dbReference>
<evidence type="ECO:0000256" key="7">
    <source>
        <dbReference type="ARBA" id="ARBA00022490"/>
    </source>
</evidence>
<keyword evidence="7" id="KW-0963">Cytoplasm</keyword>
<dbReference type="Pfam" id="PF12761">
    <property type="entry name" value="End3"/>
    <property type="match status" value="1"/>
</dbReference>
<evidence type="ECO:0000256" key="16">
    <source>
        <dbReference type="ARBA" id="ARBA00025194"/>
    </source>
</evidence>
<feature type="domain" description="EH" evidence="19">
    <location>
        <begin position="10"/>
        <end position="125"/>
    </location>
</feature>
<protein>
    <recommendedName>
        <fullName evidence="17">Endocytosis protein 3</fullName>
    </recommendedName>
</protein>
<dbReference type="InterPro" id="IPR018247">
    <property type="entry name" value="EF_Hand_1_Ca_BS"/>
</dbReference>
<evidence type="ECO:0000256" key="2">
    <source>
        <dbReference type="ARBA" id="ARBA00004134"/>
    </source>
</evidence>
<comment type="subcellular location">
    <subcellularLocation>
        <location evidence="3">Cell membrane</location>
        <topology evidence="3">Peripheral membrane protein</topology>
        <orientation evidence="3">Cytoplasmic side</orientation>
    </subcellularLocation>
    <subcellularLocation>
        <location evidence="2">Cytoplasm</location>
        <location evidence="2">Cytoskeleton</location>
        <location evidence="2">Actin patch</location>
    </subcellularLocation>
    <subcellularLocation>
        <location evidence="1">Endosome membrane</location>
        <topology evidence="1">Peripheral membrane protein</topology>
        <orientation evidence="1">Cytoplasmic side</orientation>
    </subcellularLocation>
</comment>
<dbReference type="PANTHER" id="PTHR11216">
    <property type="entry name" value="EH DOMAIN"/>
    <property type="match status" value="1"/>
</dbReference>
<gene>
    <name evidence="21" type="primary">END3</name>
    <name evidence="21" type="ORF">HETSPECPRED_009222</name>
</gene>
<dbReference type="CDD" id="cd00052">
    <property type="entry name" value="EH"/>
    <property type="match status" value="1"/>
</dbReference>
<evidence type="ECO:0000313" key="22">
    <source>
        <dbReference type="Proteomes" id="UP000664521"/>
    </source>
</evidence>
<dbReference type="SMART" id="SM00027">
    <property type="entry name" value="EH"/>
    <property type="match status" value="2"/>
</dbReference>
<dbReference type="PROSITE" id="PS50031">
    <property type="entry name" value="EH"/>
    <property type="match status" value="2"/>
</dbReference>
<dbReference type="EMBL" id="CAJPDS010000075">
    <property type="protein sequence ID" value="CAF9934444.1"/>
    <property type="molecule type" value="Genomic_DNA"/>
</dbReference>
<proteinExistence type="inferred from homology"/>
<organism evidence="21 22">
    <name type="scientific">Heterodermia speciosa</name>
    <dbReference type="NCBI Taxonomy" id="116794"/>
    <lineage>
        <taxon>Eukaryota</taxon>
        <taxon>Fungi</taxon>
        <taxon>Dikarya</taxon>
        <taxon>Ascomycota</taxon>
        <taxon>Pezizomycotina</taxon>
        <taxon>Lecanoromycetes</taxon>
        <taxon>OSLEUM clade</taxon>
        <taxon>Lecanoromycetidae</taxon>
        <taxon>Caliciales</taxon>
        <taxon>Physciaceae</taxon>
        <taxon>Heterodermia</taxon>
    </lineage>
</organism>
<evidence type="ECO:0000259" key="20">
    <source>
        <dbReference type="PROSITE" id="PS50222"/>
    </source>
</evidence>
<evidence type="ECO:0000256" key="1">
    <source>
        <dbReference type="ARBA" id="ARBA00004125"/>
    </source>
</evidence>
<keyword evidence="12 18" id="KW-0175">Coiled coil</keyword>
<feature type="coiled-coil region" evidence="18">
    <location>
        <begin position="318"/>
        <end position="379"/>
    </location>
</feature>
<keyword evidence="11" id="KW-0106">Calcium</keyword>
<comment type="caution">
    <text evidence="21">The sequence shown here is derived from an EMBL/GenBank/DDBJ whole genome shotgun (WGS) entry which is preliminary data.</text>
</comment>
<dbReference type="GO" id="GO:0005886">
    <property type="term" value="C:plasma membrane"/>
    <property type="evidence" value="ECO:0007669"/>
    <property type="project" value="UniProtKB-SubCell"/>
</dbReference>
<dbReference type="InterPro" id="IPR000261">
    <property type="entry name" value="EH_dom"/>
</dbReference>
<dbReference type="GO" id="GO:0016197">
    <property type="term" value="P:endosomal transport"/>
    <property type="evidence" value="ECO:0007669"/>
    <property type="project" value="TreeGrafter"/>
</dbReference>
<dbReference type="GO" id="GO:0003779">
    <property type="term" value="F:actin binding"/>
    <property type="evidence" value="ECO:0007669"/>
    <property type="project" value="UniProtKB-KW"/>
</dbReference>
<sequence length="431" mass="48382">MSNKKIEQSEVERYWEIFSSLSNGGTHLTGTQAATVLKNSQLRDDQLERVWDLADVDNDGNLDFEEFCVAMRIIYDLVNGVRLPRIFSRSDSKLAAWEPLDEVLQEYTDVPPTLPDWLIPESKSHLVAAHAALSGTSPAFPSSSPLSSDDDTPSLKSNFDWYMTPSDKSKYESIYTANQSPHGTLTFPSLTPLYTSLDNVPDTDIRSAWNLVNPTQAPAIGKHAALAFLHILAQRHSGVRLPRTIPPSLRASFDDKPIDYNIARPTTTEQDETTSTARKARFGETYLSRLGAGKSSYAATTPAGTDFSSVGIDTDWEEVRLKRQLQELESKISDVEAARKTRRKGGRRREEESKPALVKRELENLLEYKRRELREVESGEGRVREGKGLKGVEEGIGSVRELVEGLEGHLRERERVLEGLRGEVERERRGR</sequence>
<evidence type="ECO:0000256" key="10">
    <source>
        <dbReference type="ARBA" id="ARBA00022753"/>
    </source>
</evidence>
<evidence type="ECO:0000256" key="18">
    <source>
        <dbReference type="SAM" id="Coils"/>
    </source>
</evidence>
<dbReference type="GO" id="GO:0006897">
    <property type="term" value="P:endocytosis"/>
    <property type="evidence" value="ECO:0007669"/>
    <property type="project" value="UniProtKB-KW"/>
</dbReference>
<evidence type="ECO:0000256" key="8">
    <source>
        <dbReference type="ARBA" id="ARBA00022583"/>
    </source>
</evidence>
<comment type="similarity">
    <text evidence="4">Belongs to the END3 family.</text>
</comment>
<comment type="subunit">
    <text evidence="5">Component of the PAN1 actin cytoskeleton-regulatory complex.</text>
</comment>
<dbReference type="PROSITE" id="PS00018">
    <property type="entry name" value="EF_HAND_1"/>
    <property type="match status" value="1"/>
</dbReference>
<evidence type="ECO:0000256" key="4">
    <source>
        <dbReference type="ARBA" id="ARBA00009909"/>
    </source>
</evidence>
<evidence type="ECO:0000256" key="9">
    <source>
        <dbReference type="ARBA" id="ARBA00022737"/>
    </source>
</evidence>
<dbReference type="InterPro" id="IPR025604">
    <property type="entry name" value="End3"/>
</dbReference>
<dbReference type="GO" id="GO:0010008">
    <property type="term" value="C:endosome membrane"/>
    <property type="evidence" value="ECO:0007669"/>
    <property type="project" value="UniProtKB-SubCell"/>
</dbReference>
<evidence type="ECO:0000256" key="13">
    <source>
        <dbReference type="ARBA" id="ARBA00023136"/>
    </source>
</evidence>
<keyword evidence="14" id="KW-0009">Actin-binding</keyword>
<dbReference type="GO" id="GO:0007015">
    <property type="term" value="P:actin filament organization"/>
    <property type="evidence" value="ECO:0007669"/>
    <property type="project" value="InterPro"/>
</dbReference>
<dbReference type="Gene3D" id="1.10.238.10">
    <property type="entry name" value="EF-hand"/>
    <property type="match status" value="2"/>
</dbReference>
<dbReference type="InterPro" id="IPR011992">
    <property type="entry name" value="EF-hand-dom_pair"/>
</dbReference>
<feature type="domain" description="EH" evidence="19">
    <location>
        <begin position="167"/>
        <end position="256"/>
    </location>
</feature>
<evidence type="ECO:0000256" key="3">
    <source>
        <dbReference type="ARBA" id="ARBA00004413"/>
    </source>
</evidence>
<reference evidence="21" key="1">
    <citation type="submission" date="2021-03" db="EMBL/GenBank/DDBJ databases">
        <authorList>
            <person name="Tagirdzhanova G."/>
        </authorList>
    </citation>
    <scope>NUCLEOTIDE SEQUENCE</scope>
</reference>
<dbReference type="GO" id="GO:0030479">
    <property type="term" value="C:actin cortical patch"/>
    <property type="evidence" value="ECO:0007669"/>
    <property type="project" value="UniProtKB-SubCell"/>
</dbReference>
<feature type="domain" description="EF-hand" evidence="20">
    <location>
        <begin position="42"/>
        <end position="77"/>
    </location>
</feature>
<comment type="function">
    <text evidence="16">Component of the PAN1 actin cytoskeleton-regulatory complex required for the internalization of endosomes during actin-coupled endocytosis. The complex links the site of endocytosis to the cell membrane-associated actin cytoskeleton. Mediates uptake of external molecules and vacuolar degradation of plasma membrane proteins. Plays a role in the proper organization of the cell membrane-associated actin cytoskeleton and promotes its destabilization.</text>
</comment>
<evidence type="ECO:0000256" key="17">
    <source>
        <dbReference type="ARBA" id="ARBA00029684"/>
    </source>
</evidence>
<keyword evidence="6" id="KW-1003">Cell membrane</keyword>
<dbReference type="AlphaFoldDB" id="A0A8H3G0Q0"/>
<evidence type="ECO:0000256" key="14">
    <source>
        <dbReference type="ARBA" id="ARBA00023203"/>
    </source>
</evidence>
<keyword evidence="8" id="KW-0254">Endocytosis</keyword>
<dbReference type="GO" id="GO:0005509">
    <property type="term" value="F:calcium ion binding"/>
    <property type="evidence" value="ECO:0007669"/>
    <property type="project" value="InterPro"/>
</dbReference>
<evidence type="ECO:0000256" key="6">
    <source>
        <dbReference type="ARBA" id="ARBA00022475"/>
    </source>
</evidence>
<keyword evidence="10" id="KW-0967">Endosome</keyword>
<evidence type="ECO:0000256" key="12">
    <source>
        <dbReference type="ARBA" id="ARBA00023054"/>
    </source>
</evidence>
<keyword evidence="13" id="KW-0472">Membrane</keyword>